<dbReference type="Proteomes" id="UP000619260">
    <property type="component" value="Unassembled WGS sequence"/>
</dbReference>
<dbReference type="PRINTS" id="PR00598">
    <property type="entry name" value="HTHMARR"/>
</dbReference>
<dbReference type="AlphaFoldDB" id="A0A8J4DND4"/>
<evidence type="ECO:0000256" key="2">
    <source>
        <dbReference type="ARBA" id="ARBA00023125"/>
    </source>
</evidence>
<sequence>MTVRADLTARIVATQDRLQRLLAADPANPLMRSTLTMQQLKALLVVSQTDGAAGQDLAAAMGVGLATVTGIVDRLVAAGMVERREDPKDRRVRRVLLTDAGRRTVDGIVTAGRLGLVTLLDRLAEDDLAVVEHAMQLLTAAAEQNACAPPAPHRA</sequence>
<dbReference type="SMART" id="SM00347">
    <property type="entry name" value="HTH_MARR"/>
    <property type="match status" value="1"/>
</dbReference>
<gene>
    <name evidence="5" type="ORF">Val02_11750</name>
</gene>
<name>A0A8J4DND4_9ACTN</name>
<comment type="caution">
    <text evidence="5">The sequence shown here is derived from an EMBL/GenBank/DDBJ whole genome shotgun (WGS) entry which is preliminary data.</text>
</comment>
<dbReference type="PANTHER" id="PTHR42756">
    <property type="entry name" value="TRANSCRIPTIONAL REGULATOR, MARR"/>
    <property type="match status" value="1"/>
</dbReference>
<dbReference type="GO" id="GO:0003677">
    <property type="term" value="F:DNA binding"/>
    <property type="evidence" value="ECO:0007669"/>
    <property type="project" value="UniProtKB-KW"/>
</dbReference>
<dbReference type="PANTHER" id="PTHR42756:SF1">
    <property type="entry name" value="TRANSCRIPTIONAL REPRESSOR OF EMRAB OPERON"/>
    <property type="match status" value="1"/>
</dbReference>
<dbReference type="InterPro" id="IPR036390">
    <property type="entry name" value="WH_DNA-bd_sf"/>
</dbReference>
<protein>
    <recommendedName>
        <fullName evidence="4">HTH marR-type domain-containing protein</fullName>
    </recommendedName>
</protein>
<keyword evidence="2" id="KW-0238">DNA-binding</keyword>
<evidence type="ECO:0000256" key="3">
    <source>
        <dbReference type="ARBA" id="ARBA00023163"/>
    </source>
</evidence>
<dbReference type="Pfam" id="PF01047">
    <property type="entry name" value="MarR"/>
    <property type="match status" value="1"/>
</dbReference>
<keyword evidence="3" id="KW-0804">Transcription</keyword>
<evidence type="ECO:0000313" key="5">
    <source>
        <dbReference type="EMBL" id="GIJ44289.1"/>
    </source>
</evidence>
<evidence type="ECO:0000313" key="6">
    <source>
        <dbReference type="Proteomes" id="UP000619260"/>
    </source>
</evidence>
<dbReference type="RefSeq" id="WP_203897845.1">
    <property type="nucleotide sequence ID" value="NZ_BOPF01000003.1"/>
</dbReference>
<proteinExistence type="predicted"/>
<dbReference type="InterPro" id="IPR036388">
    <property type="entry name" value="WH-like_DNA-bd_sf"/>
</dbReference>
<dbReference type="SUPFAM" id="SSF46785">
    <property type="entry name" value="Winged helix' DNA-binding domain"/>
    <property type="match status" value="1"/>
</dbReference>
<organism evidence="5 6">
    <name type="scientific">Virgisporangium aliadipatigenens</name>
    <dbReference type="NCBI Taxonomy" id="741659"/>
    <lineage>
        <taxon>Bacteria</taxon>
        <taxon>Bacillati</taxon>
        <taxon>Actinomycetota</taxon>
        <taxon>Actinomycetes</taxon>
        <taxon>Micromonosporales</taxon>
        <taxon>Micromonosporaceae</taxon>
        <taxon>Virgisporangium</taxon>
    </lineage>
</organism>
<evidence type="ECO:0000256" key="1">
    <source>
        <dbReference type="ARBA" id="ARBA00023015"/>
    </source>
</evidence>
<dbReference type="EMBL" id="BOPF01000003">
    <property type="protein sequence ID" value="GIJ44289.1"/>
    <property type="molecule type" value="Genomic_DNA"/>
</dbReference>
<reference evidence="5" key="1">
    <citation type="submission" date="2021-01" db="EMBL/GenBank/DDBJ databases">
        <title>Whole genome shotgun sequence of Virgisporangium aliadipatigenens NBRC 105644.</title>
        <authorList>
            <person name="Komaki H."/>
            <person name="Tamura T."/>
        </authorList>
    </citation>
    <scope>NUCLEOTIDE SEQUENCE</scope>
    <source>
        <strain evidence="5">NBRC 105644</strain>
    </source>
</reference>
<evidence type="ECO:0000259" key="4">
    <source>
        <dbReference type="PROSITE" id="PS50995"/>
    </source>
</evidence>
<accession>A0A8J4DND4</accession>
<feature type="domain" description="HTH marR-type" evidence="4">
    <location>
        <begin position="4"/>
        <end position="140"/>
    </location>
</feature>
<dbReference type="GO" id="GO:0003700">
    <property type="term" value="F:DNA-binding transcription factor activity"/>
    <property type="evidence" value="ECO:0007669"/>
    <property type="project" value="InterPro"/>
</dbReference>
<keyword evidence="1" id="KW-0805">Transcription regulation</keyword>
<dbReference type="PROSITE" id="PS50995">
    <property type="entry name" value="HTH_MARR_2"/>
    <property type="match status" value="1"/>
</dbReference>
<dbReference type="InterPro" id="IPR000835">
    <property type="entry name" value="HTH_MarR-typ"/>
</dbReference>
<keyword evidence="6" id="KW-1185">Reference proteome</keyword>
<dbReference type="Gene3D" id="1.10.10.10">
    <property type="entry name" value="Winged helix-like DNA-binding domain superfamily/Winged helix DNA-binding domain"/>
    <property type="match status" value="1"/>
</dbReference>